<keyword evidence="11" id="KW-1185">Reference proteome</keyword>
<comment type="cofactor">
    <cofactor evidence="1 7">
        <name>pyridoxal 5'-phosphate</name>
        <dbReference type="ChEBI" id="CHEBI:597326"/>
    </cofactor>
</comment>
<name>A0A1G7HGK7_9BACT</name>
<evidence type="ECO:0000256" key="5">
    <source>
        <dbReference type="ARBA" id="ARBA00022898"/>
    </source>
</evidence>
<dbReference type="OrthoDB" id="9804366at2"/>
<evidence type="ECO:0000313" key="11">
    <source>
        <dbReference type="Proteomes" id="UP000182427"/>
    </source>
</evidence>
<dbReference type="InterPro" id="IPR015421">
    <property type="entry name" value="PyrdxlP-dep_Trfase_major"/>
</dbReference>
<dbReference type="NCBIfam" id="NF041166">
    <property type="entry name" value="f2_encap_cargo1"/>
    <property type="match status" value="1"/>
</dbReference>
<dbReference type="Gene3D" id="3.90.1150.10">
    <property type="entry name" value="Aspartate Aminotransferase, domain 1"/>
    <property type="match status" value="1"/>
</dbReference>
<dbReference type="EC" id="2.8.1.7" evidence="3 8"/>
<dbReference type="RefSeq" id="WP_083344240.1">
    <property type="nucleotide sequence ID" value="NZ_LT629690.1"/>
</dbReference>
<evidence type="ECO:0000256" key="3">
    <source>
        <dbReference type="ARBA" id="ARBA00012239"/>
    </source>
</evidence>
<dbReference type="PROSITE" id="PS00595">
    <property type="entry name" value="AA_TRANSFER_CLASS_5"/>
    <property type="match status" value="1"/>
</dbReference>
<comment type="similarity">
    <text evidence="2 8">Belongs to the class-V pyridoxal-phosphate-dependent aminotransferase family. Csd subfamily.</text>
</comment>
<sequence>MTTSDQDKARGFAPIVVEGAGGDPRGAMSSAPAGALDPAMLAQMANEFFRSMPGPLSQVGGAQSAVIVPSMVPQFGGTPSSMFTGAPLDKLPNEADVHRQSSIDTSGFRPELSAAPASVNAAPFTDARFPPAPSLDAVSPFGQPAFESPFPLFDAAVPSIPGLSAMPTEDDVKAVLNSVSSLYFLQDAGTLSKPASTKSASASSAEISPSLLPDLHLPRGQFDVNAVRNDFPILKERVNGKPLIWLDNAATTQKPQSVIDRLSHFYEHENSNIHRAAHELAARATDAYEDAREKVAHFLNAPSTKEVVFVRGATEAINLVAKSWGRRHIGKDDEIVISWIEHHANIVPWQMLAAETGARLRVAPVDDDGQILLDEYEKLLNPKTRLVSITQVANALGTITPARQMVQMAHRYGARVLVDGAQSVSHMSTDVQALDCDFFVFSGHKVFGPTGIGVLYGKPDALAETPPWQGGGNMIVDVTFEKTIYHPPPARFEAGTGNIADAVGLGAAIDYVEQLGMENIARHEHDLLIYATKLLRTIPGLRLIGTAKEKASVLSFVLEGYKTEEVGAALNREGIAVRSGHHCAQPALRRFGVETTVRPSLALYNNYDDVDAMVAVLRKLKNTEA</sequence>
<keyword evidence="5 8" id="KW-0663">Pyridoxal phosphate</keyword>
<keyword evidence="10" id="KW-0456">Lyase</keyword>
<dbReference type="InterPro" id="IPR015424">
    <property type="entry name" value="PyrdxlP-dep_Trfase"/>
</dbReference>
<protein>
    <recommendedName>
        <fullName evidence="3 8">Cysteine desulfurase</fullName>
        <ecNumber evidence="3 8">2.8.1.7</ecNumber>
    </recommendedName>
</protein>
<evidence type="ECO:0000313" key="10">
    <source>
        <dbReference type="EMBL" id="SDE99647.1"/>
    </source>
</evidence>
<evidence type="ECO:0000256" key="6">
    <source>
        <dbReference type="ARBA" id="ARBA00050776"/>
    </source>
</evidence>
<dbReference type="InterPro" id="IPR015422">
    <property type="entry name" value="PyrdxlP-dep_Trfase_small"/>
</dbReference>
<feature type="domain" description="Aminotransferase class V" evidence="9">
    <location>
        <begin position="244"/>
        <end position="612"/>
    </location>
</feature>
<evidence type="ECO:0000256" key="4">
    <source>
        <dbReference type="ARBA" id="ARBA00022679"/>
    </source>
</evidence>
<dbReference type="GO" id="GO:0006534">
    <property type="term" value="P:cysteine metabolic process"/>
    <property type="evidence" value="ECO:0007669"/>
    <property type="project" value="UniProtKB-UniRule"/>
</dbReference>
<evidence type="ECO:0000256" key="2">
    <source>
        <dbReference type="ARBA" id="ARBA00010447"/>
    </source>
</evidence>
<dbReference type="Pfam" id="PF00266">
    <property type="entry name" value="Aminotran_5"/>
    <property type="match status" value="1"/>
</dbReference>
<dbReference type="GO" id="GO:0031071">
    <property type="term" value="F:cysteine desulfurase activity"/>
    <property type="evidence" value="ECO:0007669"/>
    <property type="project" value="UniProtKB-UniRule"/>
</dbReference>
<dbReference type="AlphaFoldDB" id="A0A1G7HGK7"/>
<evidence type="ECO:0000259" key="9">
    <source>
        <dbReference type="Pfam" id="PF00266"/>
    </source>
</evidence>
<dbReference type="EMBL" id="LT629690">
    <property type="protein sequence ID" value="SDE99647.1"/>
    <property type="molecule type" value="Genomic_DNA"/>
</dbReference>
<dbReference type="PANTHER" id="PTHR43586:SF8">
    <property type="entry name" value="CYSTEINE DESULFURASE 1, CHLOROPLASTIC"/>
    <property type="match status" value="1"/>
</dbReference>
<comment type="catalytic activity">
    <reaction evidence="6 8">
        <text>(sulfur carrier)-H + L-cysteine = (sulfur carrier)-SH + L-alanine</text>
        <dbReference type="Rhea" id="RHEA:43892"/>
        <dbReference type="Rhea" id="RHEA-COMP:14737"/>
        <dbReference type="Rhea" id="RHEA-COMP:14739"/>
        <dbReference type="ChEBI" id="CHEBI:29917"/>
        <dbReference type="ChEBI" id="CHEBI:35235"/>
        <dbReference type="ChEBI" id="CHEBI:57972"/>
        <dbReference type="ChEBI" id="CHEBI:64428"/>
        <dbReference type="EC" id="2.8.1.7"/>
    </reaction>
</comment>
<dbReference type="InterPro" id="IPR020578">
    <property type="entry name" value="Aminotrans_V_PyrdxlP_BS"/>
</dbReference>
<dbReference type="NCBIfam" id="TIGR01979">
    <property type="entry name" value="sufS"/>
    <property type="match status" value="1"/>
</dbReference>
<dbReference type="InterPro" id="IPR000192">
    <property type="entry name" value="Aminotrans_V_dom"/>
</dbReference>
<reference evidence="10 11" key="1">
    <citation type="submission" date="2016-10" db="EMBL/GenBank/DDBJ databases">
        <authorList>
            <person name="de Groot N.N."/>
        </authorList>
    </citation>
    <scope>NUCLEOTIDE SEQUENCE [LARGE SCALE GENOMIC DNA]</scope>
    <source>
        <strain evidence="10 11">GAS232</strain>
    </source>
</reference>
<dbReference type="GO" id="GO:0016829">
    <property type="term" value="F:lyase activity"/>
    <property type="evidence" value="ECO:0007669"/>
    <property type="project" value="UniProtKB-KW"/>
</dbReference>
<proteinExistence type="inferred from homology"/>
<evidence type="ECO:0000256" key="8">
    <source>
        <dbReference type="RuleBase" id="RU004506"/>
    </source>
</evidence>
<organism evidence="10 11">
    <name type="scientific">Terriglobus roseus</name>
    <dbReference type="NCBI Taxonomy" id="392734"/>
    <lineage>
        <taxon>Bacteria</taxon>
        <taxon>Pseudomonadati</taxon>
        <taxon>Acidobacteriota</taxon>
        <taxon>Terriglobia</taxon>
        <taxon>Terriglobales</taxon>
        <taxon>Acidobacteriaceae</taxon>
        <taxon>Terriglobus</taxon>
    </lineage>
</organism>
<dbReference type="CDD" id="cd06453">
    <property type="entry name" value="SufS_like"/>
    <property type="match status" value="1"/>
</dbReference>
<dbReference type="PANTHER" id="PTHR43586">
    <property type="entry name" value="CYSTEINE DESULFURASE"/>
    <property type="match status" value="1"/>
</dbReference>
<dbReference type="Gene3D" id="3.40.640.10">
    <property type="entry name" value="Type I PLP-dependent aspartate aminotransferase-like (Major domain)"/>
    <property type="match status" value="1"/>
</dbReference>
<comment type="function">
    <text evidence="8">Catalyzes the removal of elemental sulfur and selenium atoms from L-cysteine, L-cystine, L-selenocysteine, and L-selenocystine to produce L-alanine.</text>
</comment>
<dbReference type="GO" id="GO:0030170">
    <property type="term" value="F:pyridoxal phosphate binding"/>
    <property type="evidence" value="ECO:0007669"/>
    <property type="project" value="UniProtKB-UniRule"/>
</dbReference>
<evidence type="ECO:0000256" key="1">
    <source>
        <dbReference type="ARBA" id="ARBA00001933"/>
    </source>
</evidence>
<dbReference type="InterPro" id="IPR010970">
    <property type="entry name" value="Cys_dSase_SufS"/>
</dbReference>
<keyword evidence="4 8" id="KW-0808">Transferase</keyword>
<gene>
    <name evidence="10" type="ORF">SAMN05444167_1068</name>
</gene>
<accession>A0A1G7HGK7</accession>
<dbReference type="Proteomes" id="UP000182427">
    <property type="component" value="Chromosome I"/>
</dbReference>
<dbReference type="SUPFAM" id="SSF53383">
    <property type="entry name" value="PLP-dependent transferases"/>
    <property type="match status" value="1"/>
</dbReference>
<evidence type="ECO:0000256" key="7">
    <source>
        <dbReference type="RuleBase" id="RU004504"/>
    </source>
</evidence>